<evidence type="ECO:0000313" key="2">
    <source>
        <dbReference type="EMBL" id="KAK9734903.1"/>
    </source>
</evidence>
<comment type="caution">
    <text evidence="2">The sequence shown here is derived from an EMBL/GenBank/DDBJ whole genome shotgun (WGS) entry which is preliminary data.</text>
</comment>
<dbReference type="PANTHER" id="PTHR45669">
    <property type="entry name" value="GLUTAREDOXIN DOMAIN-CONTAINING CYSTEINE-RICH PROTEIN CG12206-RELATED"/>
    <property type="match status" value="1"/>
</dbReference>
<evidence type="ECO:0000313" key="3">
    <source>
        <dbReference type="Proteomes" id="UP001443914"/>
    </source>
</evidence>
<proteinExistence type="predicted"/>
<dbReference type="Proteomes" id="UP001443914">
    <property type="component" value="Unassembled WGS sequence"/>
</dbReference>
<organism evidence="2 3">
    <name type="scientific">Saponaria officinalis</name>
    <name type="common">Common soapwort</name>
    <name type="synonym">Lychnis saponaria</name>
    <dbReference type="NCBI Taxonomy" id="3572"/>
    <lineage>
        <taxon>Eukaryota</taxon>
        <taxon>Viridiplantae</taxon>
        <taxon>Streptophyta</taxon>
        <taxon>Embryophyta</taxon>
        <taxon>Tracheophyta</taxon>
        <taxon>Spermatophyta</taxon>
        <taxon>Magnoliopsida</taxon>
        <taxon>eudicotyledons</taxon>
        <taxon>Gunneridae</taxon>
        <taxon>Pentapetalae</taxon>
        <taxon>Caryophyllales</taxon>
        <taxon>Caryophyllaceae</taxon>
        <taxon>Caryophylleae</taxon>
        <taxon>Saponaria</taxon>
    </lineage>
</organism>
<sequence length="308" mass="34384">MGCVSSKNVKRQVLSEKIDLGNHVVSLTSSTYGALKLDRDPVVSSKIDEVEVINTWELMSDLEDEAPVSRSCKKIRGKENRVGPMSKPCNSSTRRRMILGPLVKEEERIKKTGSVLDEYELKCPPGGDHCVVMYSTTLRGIRKTFEDCNAVRSVMESYQVRFIERDISMDCGFKEELRKLMGTKEVKVPAVFVKGRLIGGANEVVKLEEEGKLERLLEGIPKVDVLGCQGCGGVRFVMCVKCNGSRKVLDQSRNSSNNNINNMVRCGECNENGIIQCPLCCSTNSHMKLPHREKISITDITRKKDGFT</sequence>
<dbReference type="PANTHER" id="PTHR45669:SF12">
    <property type="entry name" value="EMB|CAB85507.1"/>
    <property type="match status" value="1"/>
</dbReference>
<protein>
    <recommendedName>
        <fullName evidence="1">Glutaredoxin domain-containing protein</fullName>
    </recommendedName>
</protein>
<name>A0AAW1LNW0_SAPOF</name>
<dbReference type="EMBL" id="JBDFQZ010000004">
    <property type="protein sequence ID" value="KAK9734903.1"/>
    <property type="molecule type" value="Genomic_DNA"/>
</dbReference>
<dbReference type="InterPro" id="IPR036249">
    <property type="entry name" value="Thioredoxin-like_sf"/>
</dbReference>
<dbReference type="SUPFAM" id="SSF52833">
    <property type="entry name" value="Thioredoxin-like"/>
    <property type="match status" value="1"/>
</dbReference>
<gene>
    <name evidence="2" type="ORF">RND81_04G170800</name>
</gene>
<dbReference type="Pfam" id="PF00462">
    <property type="entry name" value="Glutaredoxin"/>
    <property type="match status" value="1"/>
</dbReference>
<dbReference type="AlphaFoldDB" id="A0AAW1LNW0"/>
<dbReference type="CDD" id="cd03031">
    <property type="entry name" value="GRX_GRX_like"/>
    <property type="match status" value="1"/>
</dbReference>
<dbReference type="InterPro" id="IPR002109">
    <property type="entry name" value="Glutaredoxin"/>
</dbReference>
<accession>A0AAW1LNW0</accession>
<dbReference type="Gene3D" id="3.40.30.10">
    <property type="entry name" value="Glutaredoxin"/>
    <property type="match status" value="1"/>
</dbReference>
<feature type="domain" description="Glutaredoxin" evidence="1">
    <location>
        <begin position="131"/>
        <end position="198"/>
    </location>
</feature>
<evidence type="ECO:0000259" key="1">
    <source>
        <dbReference type="Pfam" id="PF00462"/>
    </source>
</evidence>
<dbReference type="PROSITE" id="PS51354">
    <property type="entry name" value="GLUTAREDOXIN_2"/>
    <property type="match status" value="1"/>
</dbReference>
<reference evidence="2" key="1">
    <citation type="submission" date="2024-03" db="EMBL/GenBank/DDBJ databases">
        <title>WGS assembly of Saponaria officinalis var. Norfolk2.</title>
        <authorList>
            <person name="Jenkins J."/>
            <person name="Shu S."/>
            <person name="Grimwood J."/>
            <person name="Barry K."/>
            <person name="Goodstein D."/>
            <person name="Schmutz J."/>
            <person name="Leebens-Mack J."/>
            <person name="Osbourn A."/>
        </authorList>
    </citation>
    <scope>NUCLEOTIDE SEQUENCE [LARGE SCALE GENOMIC DNA]</scope>
    <source>
        <strain evidence="2">JIC</strain>
    </source>
</reference>
<dbReference type="Pfam" id="PF23733">
    <property type="entry name" value="GRXCR1-2_C"/>
    <property type="match status" value="1"/>
</dbReference>
<keyword evidence="3" id="KW-1185">Reference proteome</keyword>